<organism evidence="1 2">
    <name type="scientific">Leptospira weilii str. Ecochallenge</name>
    <dbReference type="NCBI Taxonomy" id="1049986"/>
    <lineage>
        <taxon>Bacteria</taxon>
        <taxon>Pseudomonadati</taxon>
        <taxon>Spirochaetota</taxon>
        <taxon>Spirochaetia</taxon>
        <taxon>Leptospirales</taxon>
        <taxon>Leptospiraceae</taxon>
        <taxon>Leptospira</taxon>
    </lineage>
</organism>
<evidence type="ECO:0000313" key="2">
    <source>
        <dbReference type="Proteomes" id="UP000012249"/>
    </source>
</evidence>
<evidence type="ECO:0000313" key="1">
    <source>
        <dbReference type="EMBL" id="EMY13211.1"/>
    </source>
</evidence>
<reference evidence="1 2" key="1">
    <citation type="submission" date="2013-02" db="EMBL/GenBank/DDBJ databases">
        <authorList>
            <person name="Harkins D.M."/>
            <person name="Durkin A.S."/>
            <person name="Brinkac L.M."/>
            <person name="Haft D.H."/>
            <person name="Selengut J.D."/>
            <person name="Sanka R."/>
            <person name="DePew J."/>
            <person name="Purushe J."/>
            <person name="Haake D.A."/>
            <person name="Matsunaga J."/>
            <person name="Vinetz J.M."/>
            <person name="Sutton G.G."/>
            <person name="Nierman W.C."/>
            <person name="Fouts D.E."/>
        </authorList>
    </citation>
    <scope>NUCLEOTIDE SEQUENCE [LARGE SCALE GENOMIC DNA]</scope>
    <source>
        <strain evidence="1 2">Ecochallenge</strain>
    </source>
</reference>
<sequence length="51" mass="6030">MNFNSILSRRFEIKDHFAFHIFVRLQPITMVINRCLKFIGNCLRDETASSV</sequence>
<comment type="caution">
    <text evidence="1">The sequence shown here is derived from an EMBL/GenBank/DDBJ whole genome shotgun (WGS) entry which is preliminary data.</text>
</comment>
<gene>
    <name evidence="1" type="ORF">LEP1GSC043_0745</name>
</gene>
<protein>
    <submittedName>
        <fullName evidence="1">Uncharacterized protein</fullName>
    </submittedName>
</protein>
<dbReference type="AlphaFoldDB" id="N1U4Z4"/>
<dbReference type="EMBL" id="AHMI02000246">
    <property type="protein sequence ID" value="EMY13211.1"/>
    <property type="molecule type" value="Genomic_DNA"/>
</dbReference>
<dbReference type="Proteomes" id="UP000012249">
    <property type="component" value="Unassembled WGS sequence"/>
</dbReference>
<proteinExistence type="predicted"/>
<name>N1U4Z4_9LEPT</name>
<accession>N1U4Z4</accession>